<dbReference type="OrthoDB" id="9809206at2"/>
<dbReference type="GO" id="GO:0051453">
    <property type="term" value="P:regulation of intracellular pH"/>
    <property type="evidence" value="ECO:0007669"/>
    <property type="project" value="TreeGrafter"/>
</dbReference>
<evidence type="ECO:0000313" key="12">
    <source>
        <dbReference type="EMBL" id="KRM71288.1"/>
    </source>
</evidence>
<evidence type="ECO:0000313" key="13">
    <source>
        <dbReference type="Proteomes" id="UP000051672"/>
    </source>
</evidence>
<dbReference type="PANTHER" id="PTHR10110:SF86">
    <property type="entry name" value="SODIUM_HYDROGEN EXCHANGER 7"/>
    <property type="match status" value="1"/>
</dbReference>
<evidence type="ECO:0000256" key="9">
    <source>
        <dbReference type="ARBA" id="ARBA00023201"/>
    </source>
</evidence>
<evidence type="ECO:0000256" key="8">
    <source>
        <dbReference type="ARBA" id="ARBA00023136"/>
    </source>
</evidence>
<evidence type="ECO:0000256" key="1">
    <source>
        <dbReference type="ARBA" id="ARBA00004651"/>
    </source>
</evidence>
<evidence type="ECO:0000256" key="2">
    <source>
        <dbReference type="ARBA" id="ARBA00022448"/>
    </source>
</evidence>
<evidence type="ECO:0000256" key="7">
    <source>
        <dbReference type="ARBA" id="ARBA00023065"/>
    </source>
</evidence>
<gene>
    <name evidence="12" type="ORF">FC34_GL001767</name>
</gene>
<evidence type="ECO:0000256" key="5">
    <source>
        <dbReference type="ARBA" id="ARBA00022989"/>
    </source>
</evidence>
<feature type="transmembrane region" description="Helical" evidence="10">
    <location>
        <begin position="185"/>
        <end position="210"/>
    </location>
</feature>
<dbReference type="EMBL" id="AYZQ01000005">
    <property type="protein sequence ID" value="KRM71288.1"/>
    <property type="molecule type" value="Genomic_DNA"/>
</dbReference>
<dbReference type="InterPro" id="IPR006153">
    <property type="entry name" value="Cation/H_exchanger_TM"/>
</dbReference>
<dbReference type="GO" id="GO:0005886">
    <property type="term" value="C:plasma membrane"/>
    <property type="evidence" value="ECO:0007669"/>
    <property type="project" value="UniProtKB-SubCell"/>
</dbReference>
<proteinExistence type="predicted"/>
<dbReference type="GO" id="GO:0098719">
    <property type="term" value="P:sodium ion import across plasma membrane"/>
    <property type="evidence" value="ECO:0007669"/>
    <property type="project" value="TreeGrafter"/>
</dbReference>
<dbReference type="RefSeq" id="WP_057895048.1">
    <property type="nucleotide sequence ID" value="NZ_AYZQ01000005.1"/>
</dbReference>
<feature type="transmembrane region" description="Helical" evidence="10">
    <location>
        <begin position="356"/>
        <end position="380"/>
    </location>
</feature>
<keyword evidence="6" id="KW-0915">Sodium</keyword>
<dbReference type="AlphaFoldDB" id="A0A0R2AV82"/>
<organism evidence="12 13">
    <name type="scientific">Lacticaseibacillus brantae DSM 23927</name>
    <dbReference type="NCBI Taxonomy" id="1423727"/>
    <lineage>
        <taxon>Bacteria</taxon>
        <taxon>Bacillati</taxon>
        <taxon>Bacillota</taxon>
        <taxon>Bacilli</taxon>
        <taxon>Lactobacillales</taxon>
        <taxon>Lactobacillaceae</taxon>
        <taxon>Lacticaseibacillus</taxon>
    </lineage>
</organism>
<dbReference type="InterPro" id="IPR018422">
    <property type="entry name" value="Cation/H_exchanger_CPA1"/>
</dbReference>
<protein>
    <recommendedName>
        <fullName evidence="11">Cation/H+ exchanger transmembrane domain-containing protein</fullName>
    </recommendedName>
</protein>
<reference evidence="12 13" key="1">
    <citation type="journal article" date="2015" name="Genome Announc.">
        <title>Expanding the biotechnology potential of lactobacilli through comparative genomics of 213 strains and associated genera.</title>
        <authorList>
            <person name="Sun Z."/>
            <person name="Harris H.M."/>
            <person name="McCann A."/>
            <person name="Guo C."/>
            <person name="Argimon S."/>
            <person name="Zhang W."/>
            <person name="Yang X."/>
            <person name="Jeffery I.B."/>
            <person name="Cooney J.C."/>
            <person name="Kagawa T.F."/>
            <person name="Liu W."/>
            <person name="Song Y."/>
            <person name="Salvetti E."/>
            <person name="Wrobel A."/>
            <person name="Rasinkangas P."/>
            <person name="Parkhill J."/>
            <person name="Rea M.C."/>
            <person name="O'Sullivan O."/>
            <person name="Ritari J."/>
            <person name="Douillard F.P."/>
            <person name="Paul Ross R."/>
            <person name="Yang R."/>
            <person name="Briner A.E."/>
            <person name="Felis G.E."/>
            <person name="de Vos W.M."/>
            <person name="Barrangou R."/>
            <person name="Klaenhammer T.R."/>
            <person name="Caufield P.W."/>
            <person name="Cui Y."/>
            <person name="Zhang H."/>
            <person name="O'Toole P.W."/>
        </authorList>
    </citation>
    <scope>NUCLEOTIDE SEQUENCE [LARGE SCALE GENOMIC DNA]</scope>
    <source>
        <strain evidence="12 13">DSM 23927</strain>
    </source>
</reference>
<feature type="domain" description="Cation/H+ exchanger transmembrane" evidence="11">
    <location>
        <begin position="14"/>
        <end position="413"/>
    </location>
</feature>
<sequence length="703" mass="78809">MQTLFLVGLMLLGVIAANILKQFIPKIPDAFIFVAVGLLLSFTPAFKDFELEPEFFMLVIIAPLMFVDGQRQSFNKIRQKFSAIFQLSVGLIVATVLIVGLLTNFVEVEWTLPLAIALVAIVTPTDAVAVKSITGGSTGAMPTGVGDALELESLFNDATGLVMLDLALSVMEKGSFSFAAGLGHFLFVAVGGVVAGIGLGLAVVALRVWLNLHATNAETTVIPISLLTPFLVYLIAEYFGVSGILAVVATGIVHNWESVRLRLSSTSVQLTSTTIWNTISNILNSVVFLTLGLTLPTVWRDFLDMGGLESLQLIGLAGLIYAAMLAVRFIWALREENPTVKTLLGSNDTMVHRQHALIFAFGGIHGTMTLAMAFSLPRVIGGKAFPHREELIIVATMVIVISMVVSAIILPLLMPEKTDGFTQEDLAHLRNKMVDYATVQVRARIDDHDVREAITTQLQTQKGWVDRKVMDNNFQLLMDDTKDYIRAYVHENEMTDRYGTVTIDIYDKILDRWKAQLKNRHTVQHELHEMKKQYKHAKWHFTHGVITPRQRQRSREEFKASKSAAEWAQWKDTRTSITMLNREVMDHVDGYLDEVLKNRLSTYHSENSFVYAVRQDVNEYLQRIDHEYRRITVKVDSEWYIQAFQLEYNFVQQASATGRVPHSLVSTLYTEINQAQTLQLQQLEQLEELEPEPAALAIEQSNN</sequence>
<feature type="transmembrane region" description="Helical" evidence="10">
    <location>
        <begin position="112"/>
        <end position="130"/>
    </location>
</feature>
<evidence type="ECO:0000259" key="11">
    <source>
        <dbReference type="Pfam" id="PF00999"/>
    </source>
</evidence>
<keyword evidence="7" id="KW-0406">Ion transport</keyword>
<feature type="transmembrane region" description="Helical" evidence="10">
    <location>
        <begin position="311"/>
        <end position="331"/>
    </location>
</feature>
<name>A0A0R2AV82_9LACO</name>
<feature type="transmembrane region" description="Helical" evidence="10">
    <location>
        <begin position="81"/>
        <end position="106"/>
    </location>
</feature>
<keyword evidence="3" id="KW-1003">Cell membrane</keyword>
<feature type="transmembrane region" description="Helical" evidence="10">
    <location>
        <begin position="392"/>
        <end position="413"/>
    </location>
</feature>
<dbReference type="Proteomes" id="UP000051672">
    <property type="component" value="Unassembled WGS sequence"/>
</dbReference>
<evidence type="ECO:0000256" key="6">
    <source>
        <dbReference type="ARBA" id="ARBA00023053"/>
    </source>
</evidence>
<dbReference type="PANTHER" id="PTHR10110">
    <property type="entry name" value="SODIUM/HYDROGEN EXCHANGER"/>
    <property type="match status" value="1"/>
</dbReference>
<feature type="transmembrane region" description="Helical" evidence="10">
    <location>
        <begin position="274"/>
        <end position="299"/>
    </location>
</feature>
<feature type="transmembrane region" description="Helical" evidence="10">
    <location>
        <begin position="27"/>
        <end position="46"/>
    </location>
</feature>
<feature type="transmembrane region" description="Helical" evidence="10">
    <location>
        <begin position="230"/>
        <end position="253"/>
    </location>
</feature>
<keyword evidence="2" id="KW-0813">Transport</keyword>
<dbReference type="GO" id="GO:0015386">
    <property type="term" value="F:potassium:proton antiporter activity"/>
    <property type="evidence" value="ECO:0007669"/>
    <property type="project" value="TreeGrafter"/>
</dbReference>
<evidence type="ECO:0000256" key="3">
    <source>
        <dbReference type="ARBA" id="ARBA00022475"/>
    </source>
</evidence>
<keyword evidence="5 10" id="KW-1133">Transmembrane helix</keyword>
<dbReference type="GO" id="GO:0015385">
    <property type="term" value="F:sodium:proton antiporter activity"/>
    <property type="evidence" value="ECO:0007669"/>
    <property type="project" value="InterPro"/>
</dbReference>
<comment type="subcellular location">
    <subcellularLocation>
        <location evidence="1">Cell membrane</location>
        <topology evidence="1">Multi-pass membrane protein</topology>
    </subcellularLocation>
</comment>
<accession>A0A0R2AV82</accession>
<evidence type="ECO:0000256" key="4">
    <source>
        <dbReference type="ARBA" id="ARBA00022692"/>
    </source>
</evidence>
<keyword evidence="9" id="KW-0739">Sodium transport</keyword>
<keyword evidence="4 10" id="KW-0812">Transmembrane</keyword>
<keyword evidence="8 10" id="KW-0472">Membrane</keyword>
<dbReference type="STRING" id="1423727.FC34_GL001767"/>
<keyword evidence="13" id="KW-1185">Reference proteome</keyword>
<comment type="caution">
    <text evidence="12">The sequence shown here is derived from an EMBL/GenBank/DDBJ whole genome shotgun (WGS) entry which is preliminary data.</text>
</comment>
<evidence type="ECO:0000256" key="10">
    <source>
        <dbReference type="SAM" id="Phobius"/>
    </source>
</evidence>
<dbReference type="Pfam" id="PF00999">
    <property type="entry name" value="Na_H_Exchanger"/>
    <property type="match status" value="1"/>
</dbReference>
<dbReference type="PATRIC" id="fig|1423727.3.peg.1792"/>